<dbReference type="InterPro" id="IPR042095">
    <property type="entry name" value="SUMF_sf"/>
</dbReference>
<evidence type="ECO:0000259" key="2">
    <source>
        <dbReference type="Pfam" id="PF03781"/>
    </source>
</evidence>
<dbReference type="SUPFAM" id="SSF56436">
    <property type="entry name" value="C-type lectin-like"/>
    <property type="match status" value="1"/>
</dbReference>
<gene>
    <name evidence="3" type="ORF">POL25_04490</name>
</gene>
<reference evidence="3 4" key="1">
    <citation type="submission" date="2022-11" db="EMBL/GenBank/DDBJ databases">
        <title>Minimal conservation of predation-associated metabolite biosynthetic gene clusters underscores biosynthetic potential of Myxococcota including descriptions for ten novel species: Archangium lansinium sp. nov., Myxococcus landrumus sp. nov., Nannocystis bai.</title>
        <authorList>
            <person name="Ahearne A."/>
            <person name="Stevens C."/>
            <person name="Dowd S."/>
        </authorList>
    </citation>
    <scope>NUCLEOTIDE SEQUENCE [LARGE SCALE GENOMIC DNA]</scope>
    <source>
        <strain evidence="3 4">BB15-2</strain>
    </source>
</reference>
<evidence type="ECO:0000256" key="1">
    <source>
        <dbReference type="SAM" id="MobiDB-lite"/>
    </source>
</evidence>
<accession>A0ABT5DSU3</accession>
<keyword evidence="4" id="KW-1185">Reference proteome</keyword>
<name>A0ABT5DSU3_9BACT</name>
<feature type="compositionally biased region" description="Low complexity" evidence="1">
    <location>
        <begin position="30"/>
        <end position="40"/>
    </location>
</feature>
<feature type="domain" description="Sulfatase-modifying factor enzyme-like" evidence="2">
    <location>
        <begin position="76"/>
        <end position="170"/>
    </location>
</feature>
<protein>
    <submittedName>
        <fullName evidence="3">SUMF1/EgtB/PvdO family nonheme iron enzyme</fullName>
    </submittedName>
</protein>
<dbReference type="EMBL" id="JAQNDL010000001">
    <property type="protein sequence ID" value="MDC0716139.1"/>
    <property type="molecule type" value="Genomic_DNA"/>
</dbReference>
<evidence type="ECO:0000313" key="4">
    <source>
        <dbReference type="Proteomes" id="UP001221686"/>
    </source>
</evidence>
<feature type="region of interest" description="Disordered" evidence="1">
    <location>
        <begin position="1"/>
        <end position="85"/>
    </location>
</feature>
<dbReference type="Proteomes" id="UP001221686">
    <property type="component" value="Unassembled WGS sequence"/>
</dbReference>
<sequence length="173" mass="18522">MAFGGSTQPHIAHGPAGGCRAKPSGRRPRAAPTPASTRGATTRRARPTPTSATRAALRPGRSSRPSRGTTGTRDSRRSAYPAGASPYGALDMIGNLAEHVHDWVEEDRLANIRGYSPSVQRNPTGAPLGRKRAIRGVDYYLPMLGWERVSARNAGEPTSSDFKYGIRCARSAR</sequence>
<organism evidence="3 4">
    <name type="scientific">Nannocystis bainbridge</name>
    <dbReference type="NCBI Taxonomy" id="2995303"/>
    <lineage>
        <taxon>Bacteria</taxon>
        <taxon>Pseudomonadati</taxon>
        <taxon>Myxococcota</taxon>
        <taxon>Polyangia</taxon>
        <taxon>Nannocystales</taxon>
        <taxon>Nannocystaceae</taxon>
        <taxon>Nannocystis</taxon>
    </lineage>
</organism>
<evidence type="ECO:0000313" key="3">
    <source>
        <dbReference type="EMBL" id="MDC0716139.1"/>
    </source>
</evidence>
<feature type="compositionally biased region" description="Low complexity" evidence="1">
    <location>
        <begin position="47"/>
        <end position="72"/>
    </location>
</feature>
<dbReference type="RefSeq" id="WP_272087235.1">
    <property type="nucleotide sequence ID" value="NZ_JAQNDL010000001.1"/>
</dbReference>
<dbReference type="InterPro" id="IPR005532">
    <property type="entry name" value="SUMF_dom"/>
</dbReference>
<dbReference type="Gene3D" id="3.90.1580.10">
    <property type="entry name" value="paralog of FGE (formylglycine-generating enzyme)"/>
    <property type="match status" value="1"/>
</dbReference>
<dbReference type="Pfam" id="PF03781">
    <property type="entry name" value="FGE-sulfatase"/>
    <property type="match status" value="1"/>
</dbReference>
<comment type="caution">
    <text evidence="3">The sequence shown here is derived from an EMBL/GenBank/DDBJ whole genome shotgun (WGS) entry which is preliminary data.</text>
</comment>
<dbReference type="InterPro" id="IPR016187">
    <property type="entry name" value="CTDL_fold"/>
</dbReference>
<proteinExistence type="predicted"/>